<feature type="region of interest" description="Disordered" evidence="2">
    <location>
        <begin position="2344"/>
        <end position="2390"/>
    </location>
</feature>
<feature type="compositionally biased region" description="Acidic residues" evidence="2">
    <location>
        <begin position="2354"/>
        <end position="2378"/>
    </location>
</feature>
<feature type="domain" description="RNase III" evidence="3">
    <location>
        <begin position="1916"/>
        <end position="1992"/>
    </location>
</feature>
<evidence type="ECO:0000259" key="3">
    <source>
        <dbReference type="PROSITE" id="PS50142"/>
    </source>
</evidence>
<feature type="compositionally biased region" description="Low complexity" evidence="2">
    <location>
        <begin position="1309"/>
        <end position="1320"/>
    </location>
</feature>
<dbReference type="InterPro" id="IPR000999">
    <property type="entry name" value="RNase_III_dom"/>
</dbReference>
<dbReference type="PANTHER" id="PTHR14950">
    <property type="entry name" value="DICER-RELATED"/>
    <property type="match status" value="1"/>
</dbReference>
<feature type="compositionally biased region" description="Basic and acidic residues" evidence="2">
    <location>
        <begin position="148"/>
        <end position="168"/>
    </location>
</feature>
<feature type="region of interest" description="Disordered" evidence="2">
    <location>
        <begin position="490"/>
        <end position="569"/>
    </location>
</feature>
<dbReference type="EMBL" id="CDMZ01000330">
    <property type="protein sequence ID" value="CEM11957.1"/>
    <property type="molecule type" value="Genomic_DNA"/>
</dbReference>
<dbReference type="Gene3D" id="3.40.50.300">
    <property type="entry name" value="P-loop containing nucleotide triphosphate hydrolases"/>
    <property type="match status" value="3"/>
</dbReference>
<evidence type="ECO:0000259" key="5">
    <source>
        <dbReference type="PROSITE" id="PS51194"/>
    </source>
</evidence>
<reference evidence="6" key="1">
    <citation type="submission" date="2014-11" db="EMBL/GenBank/DDBJ databases">
        <authorList>
            <person name="Otto D Thomas"/>
            <person name="Naeem Raeece"/>
        </authorList>
    </citation>
    <scope>NUCLEOTIDE SEQUENCE</scope>
</reference>
<keyword evidence="1" id="KW-0378">Hydrolase</keyword>
<gene>
    <name evidence="6" type="ORF">Cvel_3284</name>
</gene>
<dbReference type="PROSITE" id="PS51192">
    <property type="entry name" value="HELICASE_ATP_BIND_1"/>
    <property type="match status" value="1"/>
</dbReference>
<dbReference type="SUPFAM" id="SSF69065">
    <property type="entry name" value="RNase III domain-like"/>
    <property type="match status" value="3"/>
</dbReference>
<name>A0A0G4FFH1_9ALVE</name>
<feature type="domain" description="RNase III" evidence="3">
    <location>
        <begin position="1820"/>
        <end position="1882"/>
    </location>
</feature>
<feature type="region of interest" description="Disordered" evidence="2">
    <location>
        <begin position="148"/>
        <end position="178"/>
    </location>
</feature>
<protein>
    <recommendedName>
        <fullName evidence="7">Dicer-like protein 1</fullName>
    </recommendedName>
</protein>
<evidence type="ECO:0000313" key="6">
    <source>
        <dbReference type="EMBL" id="CEM11957.1"/>
    </source>
</evidence>
<feature type="region of interest" description="Disordered" evidence="2">
    <location>
        <begin position="1099"/>
        <end position="1122"/>
    </location>
</feature>
<dbReference type="PROSITE" id="PS50142">
    <property type="entry name" value="RNASE_3_2"/>
    <property type="match status" value="3"/>
</dbReference>
<dbReference type="Pfam" id="PF00636">
    <property type="entry name" value="Ribonuclease_3"/>
    <property type="match status" value="2"/>
</dbReference>
<dbReference type="InterPro" id="IPR027417">
    <property type="entry name" value="P-loop_NTPase"/>
</dbReference>
<feature type="domain" description="Helicase ATP-binding" evidence="4">
    <location>
        <begin position="19"/>
        <end position="271"/>
    </location>
</feature>
<dbReference type="SMART" id="SM00490">
    <property type="entry name" value="HELICc"/>
    <property type="match status" value="1"/>
</dbReference>
<dbReference type="PANTHER" id="PTHR14950:SF37">
    <property type="entry name" value="ENDORIBONUCLEASE DICER"/>
    <property type="match status" value="1"/>
</dbReference>
<evidence type="ECO:0000256" key="1">
    <source>
        <dbReference type="ARBA" id="ARBA00022801"/>
    </source>
</evidence>
<dbReference type="InterPro" id="IPR001650">
    <property type="entry name" value="Helicase_C-like"/>
</dbReference>
<dbReference type="GO" id="GO:0031047">
    <property type="term" value="P:regulatory ncRNA-mediated gene silencing"/>
    <property type="evidence" value="ECO:0007669"/>
    <property type="project" value="UniProtKB-ARBA"/>
</dbReference>
<dbReference type="InterPro" id="IPR014001">
    <property type="entry name" value="Helicase_ATP-bd"/>
</dbReference>
<proteinExistence type="predicted"/>
<feature type="compositionally biased region" description="Acidic residues" evidence="2">
    <location>
        <begin position="490"/>
        <end position="500"/>
    </location>
</feature>
<organism evidence="6">
    <name type="scientific">Chromera velia CCMP2878</name>
    <dbReference type="NCBI Taxonomy" id="1169474"/>
    <lineage>
        <taxon>Eukaryota</taxon>
        <taxon>Sar</taxon>
        <taxon>Alveolata</taxon>
        <taxon>Colpodellida</taxon>
        <taxon>Chromeraceae</taxon>
        <taxon>Chromera</taxon>
    </lineage>
</organism>
<evidence type="ECO:0000256" key="2">
    <source>
        <dbReference type="SAM" id="MobiDB-lite"/>
    </source>
</evidence>
<dbReference type="SMART" id="SM00487">
    <property type="entry name" value="DEXDc"/>
    <property type="match status" value="1"/>
</dbReference>
<dbReference type="GO" id="GO:0004525">
    <property type="term" value="F:ribonuclease III activity"/>
    <property type="evidence" value="ECO:0007669"/>
    <property type="project" value="InterPro"/>
</dbReference>
<evidence type="ECO:0000259" key="4">
    <source>
        <dbReference type="PROSITE" id="PS51192"/>
    </source>
</evidence>
<feature type="domain" description="RNase III" evidence="3">
    <location>
        <begin position="2186"/>
        <end position="2268"/>
    </location>
</feature>
<dbReference type="PROSITE" id="PS00517">
    <property type="entry name" value="RNASE_3_1"/>
    <property type="match status" value="2"/>
</dbReference>
<dbReference type="InterPro" id="IPR036389">
    <property type="entry name" value="RNase_III_sf"/>
</dbReference>
<feature type="compositionally biased region" description="Basic and acidic residues" evidence="2">
    <location>
        <begin position="1356"/>
        <end position="1365"/>
    </location>
</feature>
<dbReference type="SMART" id="SM00535">
    <property type="entry name" value="RIBOc"/>
    <property type="match status" value="1"/>
</dbReference>
<feature type="compositionally biased region" description="Acidic residues" evidence="2">
    <location>
        <begin position="513"/>
        <end position="543"/>
    </location>
</feature>
<dbReference type="VEuPathDB" id="CryptoDB:Cvel_3284"/>
<feature type="region of interest" description="Disordered" evidence="2">
    <location>
        <begin position="2594"/>
        <end position="2614"/>
    </location>
</feature>
<dbReference type="SUPFAM" id="SSF52540">
    <property type="entry name" value="P-loop containing nucleoside triphosphate hydrolases"/>
    <property type="match status" value="1"/>
</dbReference>
<dbReference type="PROSITE" id="PS51194">
    <property type="entry name" value="HELICASE_CTER"/>
    <property type="match status" value="1"/>
</dbReference>
<feature type="region of interest" description="Disordered" evidence="2">
    <location>
        <begin position="2079"/>
        <end position="2103"/>
    </location>
</feature>
<evidence type="ECO:0008006" key="7">
    <source>
        <dbReference type="Google" id="ProtNLM"/>
    </source>
</evidence>
<feature type="region of interest" description="Disordered" evidence="2">
    <location>
        <begin position="1304"/>
        <end position="1365"/>
    </location>
</feature>
<feature type="compositionally biased region" description="Basic and acidic residues" evidence="2">
    <location>
        <begin position="544"/>
        <end position="569"/>
    </location>
</feature>
<dbReference type="Pfam" id="PF00271">
    <property type="entry name" value="Helicase_C"/>
    <property type="match status" value="1"/>
</dbReference>
<dbReference type="GO" id="GO:0006396">
    <property type="term" value="P:RNA processing"/>
    <property type="evidence" value="ECO:0007669"/>
    <property type="project" value="InterPro"/>
</dbReference>
<dbReference type="Gene3D" id="1.10.1520.10">
    <property type="entry name" value="Ribonuclease III domain"/>
    <property type="match status" value="2"/>
</dbReference>
<feature type="domain" description="Helicase C-terminal" evidence="5">
    <location>
        <begin position="858"/>
        <end position="1041"/>
    </location>
</feature>
<accession>A0A0G4FFH1</accession>
<sequence>MRQGKSKRQEPLWAHQEYMLQKTRNQNVIVFLPTNTGKTKIACRLIEEFAFADEAILKGKSSDSFLRKPENRRATLLKSKLIVFLAPKVPLVQQQADALRKEADLKICVRTGQVHYVDPEDLEWDEKDYDDPKTWKAIREELQKMAEIEEKESQREKKEETEDGKKGEEEEDDDEEIHVPCQGPPRVFFMVPEVLLQYMEHGLIRMSDISLLVFDECHHVKSEKDLYHIIMLHHYRACPVDERPRVLGLSAVGIPLNWTEYEKSAKQVATRVLIRDKIFMIENSYAAKLVPPPTKWKGSPEVPLVCFEVQKGCKAIEADEQEDGHSLPAHHHLKGPDQAALEDIRDTISNLTRPGFRMDHFDDYLTRQAVTIERVFEQELVKQSEKEWSELRRKAQKGEAEAVGVRKSNAAVPLGEMLGWVSQALSDLKRFFPLSCFDKERYDLDLRWKEKFKKAEEVLDEMGVWGLYHFFGEMLGQANEERMNEIWADESEQEKDDEVDVEGKGKVAGGASQEEEEEEDSDAEEGEEEEYTDRDDLEEENEEDVRAEAVENGKKGTKERKKEEIGKNRGGREAQKYLRTLRNEKLQEGLLQVGPKDRNCWVNDRLDIITLGLMRLRIPDLEERIAEAMKCLQDMGDVCVSDVNKKNTAWKAVSDKLLVLRTVLLEEIHFIVGGGRGGEREGVLPKSGLTAAADLSAGEDVKVSPEAAALKLTRLDLLRMYWSKSVENKNLERSDSEGAKKDDDLGFRMEIPRSAAHLVKLPGEAPDLYCPNCLQYLARLPREAGIAAEQKERELKKHDLSGSCSSSARAENFRFLLRRMRKAYKKLSDKHPDLLDEATQIARPPLPPPPNPAEVADQVRDVELRQEADLKCIIFVNTRYKARLVARFLAALRLCRVGWVTSAAPGGVGGSTATYGDRMKVREQKRTLDRFRIAAPLHPDNLQCLTATTVIEEGIDIPSCNLVLCFDMPSSPVENIQRRGRARREGARYLWMKPSGQCGATVTQRNQSLKDAEDDLYLLTQSETGFGKSAGENRPEDAGICLGALHVKSSGALVPLDRAKVCLERTFGRAGKELPSKWWDVSGDSYVRLPYLPTRLEAKDKDPNLTKGEREANEKNEEEKKKREKEIEELKELEDEAGVSVTPDGLLEIRWDGQDPLGDLSIQGTEGAFAIDHSLDINQRSSLRAKVMSRKVLQALVKCRRLSDHLLPHTPPLPIPKRQRMKAGINEQEKTLWRELPDCLLEPDTFSRLYQRHPMSKAGSVRMYLHHVFIYPSREYSDVYKMGGHFGWWLRLWKEKLAVAVPVQSSGDTTSAETATESESVSQRHRKAGKARPSSAAPEKKKRKYQSVETYMWGDRQPDSRPPDTFEYSEKAVLMSLALLLPQPLRAPISFPAFHPPDCREITGGEELKVEIVVAKRSRQTPTGREEEEAPVHFDIDCKKMGILKRLKGKYLNLPHIDAFQPTENPVLLNPLALVTAEDPADPLRLQDPCFFPVPMTEDPFEIDWTFSEGLWEVRCFGSDPRKGKVPSWLHLMDRFPAEVRELPSLPSDWVERSEGLDDSSFPAGCPQPETRLARMVQHLSTRGPEPWVMREKDRPWLYWVTTRIEHGVDPFSYGCEAGTIADYYEKFRRPAAQVSKTNRMVLSGDKIKQGPKNILFPPVASVLKEKGERDLNDAHYQAPKNLPQFVTPIPITGPMWNALCWLPAIVSQVERFAKIQDLHVWLTQLCNDGPLRTPRGLIGCEGEGGGLEDFLSKIRVQHPNHPIASELKKRMDSLREYEGEKSLETHLKNHLTKLIPDTPAEPDMFPVVARRASTLLSCGPRVQVEFDLLREAMTSPAMDFMGTNHPEQGINYQRLEWLGDSVLKFLASLGVFFDCDNTDRGPRVVARDEEAIVAAEIPDDEELHMRTASLVALRETDEGKLSYRRQVMISNSFLEKHSKRHRLYSFLVSRPFTHRTRGGQLLTEQRAQRVGWKPHADLVEALIGAIFLSNFRPDLLLLREKQRRMHVNPFAPQEELRDLVVGKRQRRDRLMGLPSGLKNHLEEDDWAERGGKMGIEKRETETGVIETVEETESGVIEKKDDKESGVIEKEEEMDKAVNEEKGETQTGVIEKKKAAFLPLRHKADFFFCASVASAAFCDSFCLTNFLPPLLDRFWWAKWGAAEEGGLALPEDKWSSLCVPGGFMSTEEVEKMWGYTFKNKRLVTVARSHRSLRTENLGRTATYERLEFLGDAVLEPLMRYFLFVHFYELDEKYLDPIRQALVSNRFLACMISRRLKLTDTAGKSMTAPRLVLHSTPAQTEKLRTWWQKYDPEGPDSRFVDELQFVRPEVQAWLEAGKSLGEAEELVRSGKFVGDEGEGEEGEGDEDGEEGDETEEGQGDDSARSAEAAAAREVEYDAMGRKMTAHRRKTQEKRKLAGVRDQADGFPRTMADMYESLIAATFIDTGFNFEKVWDVISPDFERLLPDIKATVERTKQREKRFDKMQEDKKEREKNRLNNAEFAAQHKLKKNQQRDRLFERRLEEQIGPKTELPRTLVHNQEEKYEILQRSQKEQKRNSVNDMEFAEVLRAKKKAKRDERREKEFEKMYGPKVPVSLPVVADEGSDAESSMKARRVS</sequence>
<dbReference type="CDD" id="cd00593">
    <property type="entry name" value="RIBOc"/>
    <property type="match status" value="2"/>
</dbReference>